<keyword evidence="7" id="KW-1185">Reference proteome</keyword>
<dbReference type="Proteomes" id="UP001558101">
    <property type="component" value="Unassembled WGS sequence"/>
</dbReference>
<evidence type="ECO:0000256" key="5">
    <source>
        <dbReference type="SAM" id="SignalP"/>
    </source>
</evidence>
<keyword evidence="1" id="KW-0813">Transport</keyword>
<keyword evidence="2" id="KW-0597">Phosphoprotein</keyword>
<evidence type="ECO:0000256" key="2">
    <source>
        <dbReference type="ARBA" id="ARBA00022553"/>
    </source>
</evidence>
<evidence type="ECO:0000256" key="3">
    <source>
        <dbReference type="ARBA" id="ARBA00022630"/>
    </source>
</evidence>
<keyword evidence="3" id="KW-0285">Flavoprotein</keyword>
<protein>
    <submittedName>
        <fullName evidence="6">Na(+)-translocating NADH-quinone reductase subunit C</fullName>
    </submittedName>
</protein>
<accession>A0ABV3UPF9</accession>
<dbReference type="InterPro" id="IPR010204">
    <property type="entry name" value="NqrC"/>
</dbReference>
<feature type="non-terminal residue" evidence="6">
    <location>
        <position position="62"/>
    </location>
</feature>
<reference evidence="6 7" key="1">
    <citation type="submission" date="2024-07" db="EMBL/GenBank/DDBJ databases">
        <title>Genomes of novel Serratia strains from suburban soil.</title>
        <authorList>
            <person name="Markert E.X."/>
            <person name="Severe K."/>
            <person name="Severe L."/>
            <person name="Twing K.I."/>
            <person name="Ward L.M."/>
        </authorList>
    </citation>
    <scope>NUCLEOTIDE SEQUENCE [LARGE SCALE GENOMIC DNA]</scope>
    <source>
        <strain evidence="6 7">3C-UT</strain>
    </source>
</reference>
<evidence type="ECO:0000256" key="1">
    <source>
        <dbReference type="ARBA" id="ARBA00022448"/>
    </source>
</evidence>
<comment type="caution">
    <text evidence="6">The sequence shown here is derived from an EMBL/GenBank/DDBJ whole genome shotgun (WGS) entry which is preliminary data.</text>
</comment>
<dbReference type="PANTHER" id="PTHR37838:SF1">
    <property type="entry name" value="NA(+)-TRANSLOCATING NADH-QUINONE REDUCTASE SUBUNIT C"/>
    <property type="match status" value="1"/>
</dbReference>
<evidence type="ECO:0000313" key="6">
    <source>
        <dbReference type="EMBL" id="MEX3175439.1"/>
    </source>
</evidence>
<name>A0ABV3UPF9_9GAMM</name>
<evidence type="ECO:0000256" key="4">
    <source>
        <dbReference type="ARBA" id="ARBA00022643"/>
    </source>
</evidence>
<sequence>MGKTLLVVLLLCVVCSVVVAGSAVGLKSKQQGRKSPDKQRNILDGSGLLQPKMEGEQVKNLF</sequence>
<gene>
    <name evidence="6" type="ORF">AB4M04_25615</name>
</gene>
<feature type="signal peptide" evidence="5">
    <location>
        <begin position="1"/>
        <end position="20"/>
    </location>
</feature>
<organism evidence="6 7">
    <name type="scientific">Serratia quinivorans</name>
    <dbReference type="NCBI Taxonomy" id="137545"/>
    <lineage>
        <taxon>Bacteria</taxon>
        <taxon>Pseudomonadati</taxon>
        <taxon>Pseudomonadota</taxon>
        <taxon>Gammaproteobacteria</taxon>
        <taxon>Enterobacterales</taxon>
        <taxon>Yersiniaceae</taxon>
        <taxon>Serratia</taxon>
    </lineage>
</organism>
<evidence type="ECO:0000313" key="7">
    <source>
        <dbReference type="Proteomes" id="UP001558101"/>
    </source>
</evidence>
<dbReference type="EMBL" id="JBFQXQ010000023">
    <property type="protein sequence ID" value="MEX3175439.1"/>
    <property type="molecule type" value="Genomic_DNA"/>
</dbReference>
<feature type="chain" id="PRO_5046987110" evidence="5">
    <location>
        <begin position="21"/>
        <end position="62"/>
    </location>
</feature>
<proteinExistence type="predicted"/>
<keyword evidence="4" id="KW-0288">FMN</keyword>
<dbReference type="PANTHER" id="PTHR37838">
    <property type="entry name" value="NA(+)-TRANSLOCATING NADH-QUINONE REDUCTASE SUBUNIT C"/>
    <property type="match status" value="1"/>
</dbReference>
<keyword evidence="5" id="KW-0732">Signal</keyword>